<dbReference type="Proteomes" id="UP000183868">
    <property type="component" value="Chromosome"/>
</dbReference>
<dbReference type="RefSeq" id="WP_257786499.1">
    <property type="nucleotide sequence ID" value="NZ_CM001402.1"/>
</dbReference>
<dbReference type="KEGG" id="caby:Cabys_2958"/>
<evidence type="ECO:0000313" key="1">
    <source>
        <dbReference type="EMBL" id="APF19706.1"/>
    </source>
</evidence>
<gene>
    <name evidence="1" type="ORF">Cabys_2958</name>
</gene>
<dbReference type="AlphaFoldDB" id="A0A1J1CCI2"/>
<accession>A0A1J1CCI2</accession>
<proteinExistence type="predicted"/>
<organism evidence="1 2">
    <name type="scientific">Caldithrix abyssi DSM 13497</name>
    <dbReference type="NCBI Taxonomy" id="880073"/>
    <lineage>
        <taxon>Bacteria</taxon>
        <taxon>Pseudomonadati</taxon>
        <taxon>Calditrichota</taxon>
        <taxon>Calditrichia</taxon>
        <taxon>Calditrichales</taxon>
        <taxon>Calditrichaceae</taxon>
        <taxon>Caldithrix</taxon>
    </lineage>
</organism>
<evidence type="ECO:0000313" key="2">
    <source>
        <dbReference type="Proteomes" id="UP000183868"/>
    </source>
</evidence>
<dbReference type="EMBL" id="CP018099">
    <property type="protein sequence ID" value="APF19706.1"/>
    <property type="molecule type" value="Genomic_DNA"/>
</dbReference>
<name>A0A1J1CCI2_CALAY</name>
<reference evidence="1 2" key="1">
    <citation type="submission" date="2016-11" db="EMBL/GenBank/DDBJ databases">
        <title>Genomic analysis of Caldithrix abyssi and proposal of a novel bacterial phylum Caldithrichaeota.</title>
        <authorList>
            <person name="Kublanov I."/>
            <person name="Sigalova O."/>
            <person name="Gavrilov S."/>
            <person name="Lebedinsky A."/>
            <person name="Ivanova N."/>
            <person name="Daum C."/>
            <person name="Reddy T."/>
            <person name="Klenk H.P."/>
            <person name="Goker M."/>
            <person name="Reva O."/>
            <person name="Miroshnichenko M."/>
            <person name="Kyprides N."/>
            <person name="Woyke T."/>
            <person name="Gelfand M."/>
        </authorList>
    </citation>
    <scope>NUCLEOTIDE SEQUENCE [LARGE SCALE GENOMIC DNA]</scope>
    <source>
        <strain evidence="1 2">LF13</strain>
    </source>
</reference>
<sequence>MKDKELYKQILGLPSPWQVANVELHVEKEEVDIEIIYNSKKPLS</sequence>
<protein>
    <submittedName>
        <fullName evidence="1">Mobile element protein</fullName>
    </submittedName>
</protein>